<proteinExistence type="predicted"/>
<evidence type="ECO:0000313" key="1">
    <source>
        <dbReference type="EnsemblMetazoa" id="CLYHEMP000600.1"/>
    </source>
</evidence>
<sequence length="224" mass="25892">KWSKRCILHYKLVNYLKFLAFLFRLGNRNMKRDYWFWALLLCYIKSLISIEASKCQKKTPENRHGVKPLLIIDGEIQPSTNNYLTTIPILSSEWKITLDIKYIGSNPNCCGTSTLFLKDDDQYIRPIINGYAGTHQIHVYHRINGVDSPIVYTVPLNQYVHVQLEQIYVSNGNYSYTVKVDDVIVTSSILSDARQLYNVKVYAGHPHLNGSPAFIKQVKIFNFL</sequence>
<dbReference type="AlphaFoldDB" id="A0A7M5UKQ9"/>
<accession>A0A7M5UKQ9</accession>
<organism evidence="1 2">
    <name type="scientific">Clytia hemisphaerica</name>
    <dbReference type="NCBI Taxonomy" id="252671"/>
    <lineage>
        <taxon>Eukaryota</taxon>
        <taxon>Metazoa</taxon>
        <taxon>Cnidaria</taxon>
        <taxon>Hydrozoa</taxon>
        <taxon>Hydroidolina</taxon>
        <taxon>Leptothecata</taxon>
        <taxon>Obeliida</taxon>
        <taxon>Clytiidae</taxon>
        <taxon>Clytia</taxon>
    </lineage>
</organism>
<reference evidence="1" key="1">
    <citation type="submission" date="2021-01" db="UniProtKB">
        <authorList>
            <consortium name="EnsemblMetazoa"/>
        </authorList>
    </citation>
    <scope>IDENTIFICATION</scope>
</reference>
<dbReference type="EnsemblMetazoa" id="CLYHEMT000600.1">
    <property type="protein sequence ID" value="CLYHEMP000600.1"/>
    <property type="gene ID" value="CLYHEMG000600"/>
</dbReference>
<keyword evidence="2" id="KW-1185">Reference proteome</keyword>
<evidence type="ECO:0000313" key="2">
    <source>
        <dbReference type="Proteomes" id="UP000594262"/>
    </source>
</evidence>
<dbReference type="OrthoDB" id="10633882at2759"/>
<name>A0A7M5UKQ9_9CNID</name>
<protein>
    <submittedName>
        <fullName evidence="1">Uncharacterized protein</fullName>
    </submittedName>
</protein>
<dbReference type="Proteomes" id="UP000594262">
    <property type="component" value="Unplaced"/>
</dbReference>